<gene>
    <name evidence="1" type="ORF">SPIRO4BDMA_70196</name>
</gene>
<protein>
    <submittedName>
        <fullName evidence="1">Uncharacterized protein</fullName>
    </submittedName>
</protein>
<organism evidence="1">
    <name type="scientific">uncultured spirochete</name>
    <dbReference type="NCBI Taxonomy" id="156406"/>
    <lineage>
        <taxon>Bacteria</taxon>
        <taxon>Pseudomonadati</taxon>
        <taxon>Spirochaetota</taxon>
        <taxon>Spirochaetia</taxon>
        <taxon>Spirochaetales</taxon>
        <taxon>environmental samples</taxon>
    </lineage>
</organism>
<accession>A0A3P3XUK5</accession>
<reference evidence="1" key="1">
    <citation type="submission" date="2017-02" db="EMBL/GenBank/DDBJ databases">
        <authorList>
            <person name="Regsiter A."/>
            <person name="William W."/>
        </authorList>
    </citation>
    <scope>NUCLEOTIDE SEQUENCE</scope>
    <source>
        <strain evidence="1">BdmA 4</strain>
    </source>
</reference>
<dbReference type="AlphaFoldDB" id="A0A3P3XUK5"/>
<sequence length="44" mass="5207">MTAIRVVHDTSSFSLDFWNISNRIYYVLKNGQSQVENNFYSITF</sequence>
<proteinExistence type="predicted"/>
<name>A0A3P3XUK5_9SPIR</name>
<dbReference type="EMBL" id="FWDO01000007">
    <property type="protein sequence ID" value="SLM19774.1"/>
    <property type="molecule type" value="Genomic_DNA"/>
</dbReference>
<evidence type="ECO:0000313" key="1">
    <source>
        <dbReference type="EMBL" id="SLM19774.1"/>
    </source>
</evidence>